<comment type="similarity">
    <text evidence="1">Belongs to the dysbindin family.</text>
</comment>
<dbReference type="Proteomes" id="UP001497482">
    <property type="component" value="Chromosome 6"/>
</dbReference>
<feature type="region of interest" description="Disordered" evidence="2">
    <location>
        <begin position="273"/>
        <end position="321"/>
    </location>
</feature>
<gene>
    <name evidence="3" type="ORF">KC01_LOCUS35600</name>
</gene>
<sequence length="321" mass="35499">MFDDLLTRIGARISYQDSNYRRSIPAEERLSICLRFLATGDSYRTIAGSFRAGISTVSMLIPDVVAAIWDCLVEEFMAVPGAEEWRLSARLQHNFSSPHQLLRKGLSNQFGAAGLKGWRDDRSSLILSLSAFPVTSCNMSSASARKTTDPERTPKMGSEMDAAQQLKLKDRQRFFEEVFQHDVDVYLSSAHLSIRDCRRPPIGSISSMEVNVDLLDQMELIDISDQDALDVFFSSTEEAVFTAPLPAQGNNNNDEVLSNGLYRHVLEGLDSKSRVSSTSSVSSGDSQNMNVPSPAEGSEDEEQESSGTLKRRPKPTEKSST</sequence>
<evidence type="ECO:0000256" key="1">
    <source>
        <dbReference type="ARBA" id="ARBA00008686"/>
    </source>
</evidence>
<dbReference type="Pfam" id="PF04440">
    <property type="entry name" value="Dysbindin"/>
    <property type="match status" value="1"/>
</dbReference>
<evidence type="ECO:0000313" key="4">
    <source>
        <dbReference type="Proteomes" id="UP001497482"/>
    </source>
</evidence>
<accession>A0AAV2M5V3</accession>
<dbReference type="InterPro" id="IPR007531">
    <property type="entry name" value="Dysbindin"/>
</dbReference>
<feature type="compositionally biased region" description="Low complexity" evidence="2">
    <location>
        <begin position="274"/>
        <end position="286"/>
    </location>
</feature>
<dbReference type="AlphaFoldDB" id="A0AAV2M5V3"/>
<dbReference type="PANTHER" id="PTHR16294:SF7">
    <property type="entry name" value="DYSBINDIN DOMAIN-CONTAINING PROTEIN 2"/>
    <property type="match status" value="1"/>
</dbReference>
<protein>
    <recommendedName>
        <fullName evidence="5">Transposase</fullName>
    </recommendedName>
</protein>
<dbReference type="GO" id="GO:0005737">
    <property type="term" value="C:cytoplasm"/>
    <property type="evidence" value="ECO:0007669"/>
    <property type="project" value="InterPro"/>
</dbReference>
<evidence type="ECO:0000313" key="3">
    <source>
        <dbReference type="EMBL" id="CAL1608727.1"/>
    </source>
</evidence>
<evidence type="ECO:0008006" key="5">
    <source>
        <dbReference type="Google" id="ProtNLM"/>
    </source>
</evidence>
<name>A0AAV2M5V3_KNICA</name>
<proteinExistence type="inferred from homology"/>
<dbReference type="EMBL" id="OZ035828">
    <property type="protein sequence ID" value="CAL1608727.1"/>
    <property type="molecule type" value="Genomic_DNA"/>
</dbReference>
<organism evidence="3 4">
    <name type="scientific">Knipowitschia caucasica</name>
    <name type="common">Caucasian dwarf goby</name>
    <name type="synonym">Pomatoschistus caucasicus</name>
    <dbReference type="NCBI Taxonomy" id="637954"/>
    <lineage>
        <taxon>Eukaryota</taxon>
        <taxon>Metazoa</taxon>
        <taxon>Chordata</taxon>
        <taxon>Craniata</taxon>
        <taxon>Vertebrata</taxon>
        <taxon>Euteleostomi</taxon>
        <taxon>Actinopterygii</taxon>
        <taxon>Neopterygii</taxon>
        <taxon>Teleostei</taxon>
        <taxon>Neoteleostei</taxon>
        <taxon>Acanthomorphata</taxon>
        <taxon>Gobiaria</taxon>
        <taxon>Gobiiformes</taxon>
        <taxon>Gobioidei</taxon>
        <taxon>Gobiidae</taxon>
        <taxon>Gobiinae</taxon>
        <taxon>Knipowitschia</taxon>
    </lineage>
</organism>
<keyword evidence="4" id="KW-1185">Reference proteome</keyword>
<evidence type="ECO:0000256" key="2">
    <source>
        <dbReference type="SAM" id="MobiDB-lite"/>
    </source>
</evidence>
<dbReference type="PANTHER" id="PTHR16294">
    <property type="entry name" value="DYSTROBREVIN BINDING PROTEIN 1 DYSBINDIN"/>
    <property type="match status" value="1"/>
</dbReference>
<reference evidence="3 4" key="1">
    <citation type="submission" date="2024-04" db="EMBL/GenBank/DDBJ databases">
        <authorList>
            <person name="Waldvogel A.-M."/>
            <person name="Schoenle A."/>
        </authorList>
    </citation>
    <scope>NUCLEOTIDE SEQUENCE [LARGE SCALE GENOMIC DNA]</scope>
</reference>